<gene>
    <name evidence="1" type="ORF">A2782_03495</name>
</gene>
<reference evidence="1 2" key="1">
    <citation type="journal article" date="2016" name="Nat. Commun.">
        <title>Thousands of microbial genomes shed light on interconnected biogeochemical processes in an aquifer system.</title>
        <authorList>
            <person name="Anantharaman K."/>
            <person name="Brown C.T."/>
            <person name="Hug L.A."/>
            <person name="Sharon I."/>
            <person name="Castelle C.J."/>
            <person name="Probst A.J."/>
            <person name="Thomas B.C."/>
            <person name="Singh A."/>
            <person name="Wilkins M.J."/>
            <person name="Karaoz U."/>
            <person name="Brodie E.L."/>
            <person name="Williams K.H."/>
            <person name="Hubbard S.S."/>
            <person name="Banfield J.F."/>
        </authorList>
    </citation>
    <scope>NUCLEOTIDE SEQUENCE [LARGE SCALE GENOMIC DNA]</scope>
</reference>
<protein>
    <submittedName>
        <fullName evidence="1">Uncharacterized protein</fullName>
    </submittedName>
</protein>
<dbReference type="AlphaFoldDB" id="A0A1G1V049"/>
<name>A0A1G1V049_9BACT</name>
<dbReference type="EMBL" id="MHBW01000022">
    <property type="protein sequence ID" value="OGY08730.1"/>
    <property type="molecule type" value="Genomic_DNA"/>
</dbReference>
<accession>A0A1G1V049</accession>
<evidence type="ECO:0000313" key="1">
    <source>
        <dbReference type="EMBL" id="OGY08730.1"/>
    </source>
</evidence>
<dbReference type="Proteomes" id="UP000177967">
    <property type="component" value="Unassembled WGS sequence"/>
</dbReference>
<organism evidence="1 2">
    <name type="scientific">Candidatus Blackburnbacteria bacterium RIFCSPHIGHO2_01_FULL_43_15b</name>
    <dbReference type="NCBI Taxonomy" id="1797513"/>
    <lineage>
        <taxon>Bacteria</taxon>
        <taxon>Candidatus Blackburniibacteriota</taxon>
    </lineage>
</organism>
<proteinExistence type="predicted"/>
<sequence>MANVVFKTETSGHLIVTTAEHFNQYTNKVRGGITFEITKLAGPEGCDSVVFRHSSSKAIPGVKILEQAHDDLTTHVARGEPPILADKDYFPQII</sequence>
<comment type="caution">
    <text evidence="1">The sequence shown here is derived from an EMBL/GenBank/DDBJ whole genome shotgun (WGS) entry which is preliminary data.</text>
</comment>
<evidence type="ECO:0000313" key="2">
    <source>
        <dbReference type="Proteomes" id="UP000177967"/>
    </source>
</evidence>